<accession>A0ABN8IYZ7</accession>
<gene>
    <name evidence="2" type="ORF">IPOD504_LOCUS15226</name>
</gene>
<dbReference type="SUPFAM" id="SSF47986">
    <property type="entry name" value="DEATH domain"/>
    <property type="match status" value="1"/>
</dbReference>
<proteinExistence type="predicted"/>
<dbReference type="EMBL" id="OW152818">
    <property type="protein sequence ID" value="CAH2071684.1"/>
    <property type="molecule type" value="Genomic_DNA"/>
</dbReference>
<reference evidence="2" key="1">
    <citation type="submission" date="2022-03" db="EMBL/GenBank/DDBJ databases">
        <authorList>
            <person name="Martin H S."/>
        </authorList>
    </citation>
    <scope>NUCLEOTIDE SEQUENCE</scope>
</reference>
<keyword evidence="3" id="KW-1185">Reference proteome</keyword>
<organism evidence="2 3">
    <name type="scientific">Iphiclides podalirius</name>
    <name type="common">scarce swallowtail</name>
    <dbReference type="NCBI Taxonomy" id="110791"/>
    <lineage>
        <taxon>Eukaryota</taxon>
        <taxon>Metazoa</taxon>
        <taxon>Ecdysozoa</taxon>
        <taxon>Arthropoda</taxon>
        <taxon>Hexapoda</taxon>
        <taxon>Insecta</taxon>
        <taxon>Pterygota</taxon>
        <taxon>Neoptera</taxon>
        <taxon>Endopterygota</taxon>
        <taxon>Lepidoptera</taxon>
        <taxon>Glossata</taxon>
        <taxon>Ditrysia</taxon>
        <taxon>Papilionoidea</taxon>
        <taxon>Papilionidae</taxon>
        <taxon>Papilioninae</taxon>
        <taxon>Iphiclides</taxon>
    </lineage>
</organism>
<feature type="domain" description="Tube Death" evidence="1">
    <location>
        <begin position="16"/>
        <end position="96"/>
    </location>
</feature>
<dbReference type="Gene3D" id="1.10.533.10">
    <property type="entry name" value="Death Domain, Fas"/>
    <property type="match status" value="1"/>
</dbReference>
<dbReference type="InterPro" id="IPR011029">
    <property type="entry name" value="DEATH-like_dom_sf"/>
</dbReference>
<protein>
    <recommendedName>
        <fullName evidence="1">Tube Death domain-containing protein</fullName>
    </recommendedName>
</protein>
<evidence type="ECO:0000313" key="2">
    <source>
        <dbReference type="EMBL" id="CAH2071684.1"/>
    </source>
</evidence>
<dbReference type="Pfam" id="PF14786">
    <property type="entry name" value="Death_2"/>
    <property type="match status" value="1"/>
</dbReference>
<dbReference type="InterPro" id="IPR029397">
    <property type="entry name" value="Tube_Death"/>
</dbReference>
<evidence type="ECO:0000313" key="3">
    <source>
        <dbReference type="Proteomes" id="UP000837857"/>
    </source>
</evidence>
<dbReference type="Proteomes" id="UP000837857">
    <property type="component" value="Chromosome 6"/>
</dbReference>
<feature type="non-terminal residue" evidence="2">
    <location>
        <position position="1"/>
    </location>
</feature>
<sequence length="116" mass="12992">MALIPKNPSSNNTFEPKYNDDDIRLVENHSKATNRQCAEIFIDEWATSGQVRPTLTTLKEITLQANILKAADQIAALLKEGRAPRPSDGPGADIDTDVSNILRNEDIKQRLHPKDW</sequence>
<evidence type="ECO:0000259" key="1">
    <source>
        <dbReference type="Pfam" id="PF14786"/>
    </source>
</evidence>
<name>A0ABN8IYZ7_9NEOP</name>